<evidence type="ECO:0000256" key="3">
    <source>
        <dbReference type="ARBA" id="ARBA00022475"/>
    </source>
</evidence>
<evidence type="ECO:0000256" key="6">
    <source>
        <dbReference type="ARBA" id="ARBA00023136"/>
    </source>
</evidence>
<proteinExistence type="predicted"/>
<comment type="caution">
    <text evidence="9">The sequence shown here is derived from an EMBL/GenBank/DDBJ whole genome shotgun (WGS) entry which is preliminary data.</text>
</comment>
<protein>
    <submittedName>
        <fullName evidence="9">ABC transporter permease</fullName>
    </submittedName>
</protein>
<evidence type="ECO:0000256" key="5">
    <source>
        <dbReference type="ARBA" id="ARBA00022989"/>
    </source>
</evidence>
<accession>A0A4Q2RBT4</accession>
<feature type="transmembrane region" description="Helical" evidence="8">
    <location>
        <begin position="310"/>
        <end position="335"/>
    </location>
</feature>
<keyword evidence="4 8" id="KW-0812">Transmembrane</keyword>
<dbReference type="Gene3D" id="1.10.3720.10">
    <property type="entry name" value="MetI-like"/>
    <property type="match status" value="2"/>
</dbReference>
<evidence type="ECO:0000256" key="8">
    <source>
        <dbReference type="SAM" id="Phobius"/>
    </source>
</evidence>
<feature type="transmembrane region" description="Helical" evidence="8">
    <location>
        <begin position="108"/>
        <end position="131"/>
    </location>
</feature>
<keyword evidence="2" id="KW-0813">Transport</keyword>
<feature type="region of interest" description="Disordered" evidence="7">
    <location>
        <begin position="499"/>
        <end position="525"/>
    </location>
</feature>
<evidence type="ECO:0000256" key="4">
    <source>
        <dbReference type="ARBA" id="ARBA00022692"/>
    </source>
</evidence>
<dbReference type="EMBL" id="QYBC01000015">
    <property type="protein sequence ID" value="RYB03204.1"/>
    <property type="molecule type" value="Genomic_DNA"/>
</dbReference>
<feature type="transmembrane region" description="Helical" evidence="8">
    <location>
        <begin position="59"/>
        <end position="87"/>
    </location>
</feature>
<dbReference type="SUPFAM" id="SSF161098">
    <property type="entry name" value="MetI-like"/>
    <property type="match status" value="2"/>
</dbReference>
<dbReference type="PANTHER" id="PTHR30043">
    <property type="entry name" value="PHOSPHONATES TRANSPORT SYSTEM PERMEASE PROTEIN"/>
    <property type="match status" value="1"/>
</dbReference>
<organism evidence="9 10">
    <name type="scientific">Lichenibacterium ramalinae</name>
    <dbReference type="NCBI Taxonomy" id="2316527"/>
    <lineage>
        <taxon>Bacteria</taxon>
        <taxon>Pseudomonadati</taxon>
        <taxon>Pseudomonadota</taxon>
        <taxon>Alphaproteobacteria</taxon>
        <taxon>Hyphomicrobiales</taxon>
        <taxon>Lichenihabitantaceae</taxon>
        <taxon>Lichenibacterium</taxon>
    </lineage>
</organism>
<dbReference type="InterPro" id="IPR035906">
    <property type="entry name" value="MetI-like_sf"/>
</dbReference>
<comment type="subcellular location">
    <subcellularLocation>
        <location evidence="1">Cell membrane</location>
        <topology evidence="1">Multi-pass membrane protein</topology>
    </subcellularLocation>
</comment>
<evidence type="ECO:0000256" key="2">
    <source>
        <dbReference type="ARBA" id="ARBA00022448"/>
    </source>
</evidence>
<feature type="transmembrane region" description="Helical" evidence="8">
    <location>
        <begin position="442"/>
        <end position="461"/>
    </location>
</feature>
<evidence type="ECO:0000313" key="9">
    <source>
        <dbReference type="EMBL" id="RYB03204.1"/>
    </source>
</evidence>
<evidence type="ECO:0000256" key="1">
    <source>
        <dbReference type="ARBA" id="ARBA00004651"/>
    </source>
</evidence>
<evidence type="ECO:0000256" key="7">
    <source>
        <dbReference type="SAM" id="MobiDB-lite"/>
    </source>
</evidence>
<gene>
    <name evidence="9" type="ORF">D3272_17405</name>
</gene>
<dbReference type="Proteomes" id="UP000289411">
    <property type="component" value="Unassembled WGS sequence"/>
</dbReference>
<keyword evidence="5 8" id="KW-1133">Transmembrane helix</keyword>
<keyword evidence="3" id="KW-1003">Cell membrane</keyword>
<reference evidence="9 10" key="2">
    <citation type="submission" date="2019-02" db="EMBL/GenBank/DDBJ databases">
        <title>'Lichenibacterium ramalinii' gen. nov. sp. nov., 'Lichenibacterium minor' gen. nov. sp. nov.</title>
        <authorList>
            <person name="Pankratov T."/>
        </authorList>
    </citation>
    <scope>NUCLEOTIDE SEQUENCE [LARGE SCALE GENOMIC DNA]</scope>
    <source>
        <strain evidence="9 10">RmlP001</strain>
    </source>
</reference>
<keyword evidence="10" id="KW-1185">Reference proteome</keyword>
<feature type="transmembrane region" description="Helical" evidence="8">
    <location>
        <begin position="243"/>
        <end position="261"/>
    </location>
</feature>
<dbReference type="OrthoDB" id="7808588at2"/>
<dbReference type="RefSeq" id="WP_129220494.1">
    <property type="nucleotide sequence ID" value="NZ_QYBC01000015.1"/>
</dbReference>
<reference evidence="9 10" key="1">
    <citation type="submission" date="2018-09" db="EMBL/GenBank/DDBJ databases">
        <authorList>
            <person name="Grouzdev D.S."/>
            <person name="Krutkina M.S."/>
        </authorList>
    </citation>
    <scope>NUCLEOTIDE SEQUENCE [LARGE SCALE GENOMIC DNA]</scope>
    <source>
        <strain evidence="9 10">RmlP001</strain>
    </source>
</reference>
<dbReference type="GO" id="GO:0005886">
    <property type="term" value="C:plasma membrane"/>
    <property type="evidence" value="ECO:0007669"/>
    <property type="project" value="UniProtKB-SubCell"/>
</dbReference>
<feature type="transmembrane region" description="Helical" evidence="8">
    <location>
        <begin position="12"/>
        <end position="39"/>
    </location>
</feature>
<name>A0A4Q2RBT4_9HYPH</name>
<feature type="transmembrane region" description="Helical" evidence="8">
    <location>
        <begin position="210"/>
        <end position="231"/>
    </location>
</feature>
<keyword evidence="6 8" id="KW-0472">Membrane</keyword>
<dbReference type="PANTHER" id="PTHR30043:SF1">
    <property type="entry name" value="ABC TRANSPORT SYSTEM PERMEASE PROTEIN P69"/>
    <property type="match status" value="1"/>
</dbReference>
<dbReference type="AlphaFoldDB" id="A0A4Q2RBT4"/>
<evidence type="ECO:0000313" key="10">
    <source>
        <dbReference type="Proteomes" id="UP000289411"/>
    </source>
</evidence>
<sequence length="525" mass="55293">MTGLDRAVRRIGFTGVSLAILALGIAAAAVGDFAVTASHPGPELLRMLHGLLTPDLRAVNLWALVDTLAFAVLGVGLGCASGFVLALGFPHLAAIRALCAGLRSVHELFWALLLMQVLGLGPATGVLAIALPYAGIFAKVFAEMIEEADRPALRVLPPGTGAVSAFFYAGLPDLIDQFGHYTLYRLECGLRSTLVLGFIGLPTVGFELDAAFKAGAFPQAAALLFSFYALVASRHVWARPWTVPFLVVGAALVLPAGLPGGDAWQNLVRFATRDVVPAPLRGADLLSGAPWAAAFGWLGDILRHQVLPGALATLVLSQVALCTMAALALALFPLVSRRFAGPVGRPLGRALLVVVRSTPDYLLAYVLLQALGPSMLPAVIALALHNGAVLAYLLGRQADALAYRADAPRGANLYFYETLPRLYGQFLAYALYRWDVILRESAIFGILGVATLGFYVDGAIAELRLDVAAVLVLATAALSLGVDALSRALRRALRVEPGARRRGGATSPPHLELASGRQGMTYDGT</sequence>
<feature type="transmembrane region" description="Helical" evidence="8">
    <location>
        <begin position="467"/>
        <end position="485"/>
    </location>
</feature>